<evidence type="ECO:0000259" key="9">
    <source>
        <dbReference type="SMART" id="SM00650"/>
    </source>
</evidence>
<keyword evidence="3 7" id="KW-0489">Methyltransferase</keyword>
<dbReference type="SMART" id="SM00650">
    <property type="entry name" value="rADc"/>
    <property type="match status" value="1"/>
</dbReference>
<evidence type="ECO:0000256" key="7">
    <source>
        <dbReference type="HAMAP-Rule" id="MF_00607"/>
    </source>
</evidence>
<dbReference type="GO" id="GO:0052908">
    <property type="term" value="F:16S rRNA (adenine(1518)-N(6)/adenine(1519)-N(6))-dimethyltransferase activity"/>
    <property type="evidence" value="ECO:0007669"/>
    <property type="project" value="UniProtKB-EC"/>
</dbReference>
<dbReference type="CDD" id="cd02440">
    <property type="entry name" value="AdoMet_MTases"/>
    <property type="match status" value="1"/>
</dbReference>
<dbReference type="InterPro" id="IPR020598">
    <property type="entry name" value="rRNA_Ade_methylase_Trfase_N"/>
</dbReference>
<evidence type="ECO:0000256" key="1">
    <source>
        <dbReference type="ARBA" id="ARBA00022490"/>
    </source>
</evidence>
<dbReference type="InterPro" id="IPR023165">
    <property type="entry name" value="rRNA_Ade_diMease-like_C"/>
</dbReference>
<keyword evidence="4 7" id="KW-0808">Transferase</keyword>
<comment type="catalytic activity">
    <reaction evidence="7">
        <text>adenosine(1518)/adenosine(1519) in 16S rRNA + 4 S-adenosyl-L-methionine = N(6)-dimethyladenosine(1518)/N(6)-dimethyladenosine(1519) in 16S rRNA + 4 S-adenosyl-L-homocysteine + 4 H(+)</text>
        <dbReference type="Rhea" id="RHEA:19609"/>
        <dbReference type="Rhea" id="RHEA-COMP:10232"/>
        <dbReference type="Rhea" id="RHEA-COMP:10233"/>
        <dbReference type="ChEBI" id="CHEBI:15378"/>
        <dbReference type="ChEBI" id="CHEBI:57856"/>
        <dbReference type="ChEBI" id="CHEBI:59789"/>
        <dbReference type="ChEBI" id="CHEBI:74411"/>
        <dbReference type="ChEBI" id="CHEBI:74493"/>
        <dbReference type="EC" id="2.1.1.182"/>
    </reaction>
</comment>
<dbReference type="PANTHER" id="PTHR11727">
    <property type="entry name" value="DIMETHYLADENOSINE TRANSFERASE"/>
    <property type="match status" value="1"/>
</dbReference>
<dbReference type="Proteomes" id="UP000199197">
    <property type="component" value="Unassembled WGS sequence"/>
</dbReference>
<comment type="subcellular location">
    <subcellularLocation>
        <location evidence="7">Cytoplasm</location>
    </subcellularLocation>
</comment>
<name>A0A0P1MU51_9BACT</name>
<dbReference type="Pfam" id="PF00398">
    <property type="entry name" value="RrnaAD"/>
    <property type="match status" value="1"/>
</dbReference>
<dbReference type="EMBL" id="CZVW01000005">
    <property type="protein sequence ID" value="CUS99346.1"/>
    <property type="molecule type" value="Genomic_DNA"/>
</dbReference>
<feature type="binding site" evidence="7 8">
    <location>
        <position position="13"/>
    </location>
    <ligand>
        <name>S-adenosyl-L-methionine</name>
        <dbReference type="ChEBI" id="CHEBI:59789"/>
    </ligand>
</feature>
<feature type="binding site" evidence="7 8">
    <location>
        <position position="38"/>
    </location>
    <ligand>
        <name>S-adenosyl-L-methionine</name>
        <dbReference type="ChEBI" id="CHEBI:59789"/>
    </ligand>
</feature>
<feature type="domain" description="Ribosomal RNA adenine methylase transferase N-terminal" evidence="9">
    <location>
        <begin position="18"/>
        <end position="192"/>
    </location>
</feature>
<keyword evidence="5 7" id="KW-0949">S-adenosyl-L-methionine</keyword>
<dbReference type="PROSITE" id="PS51689">
    <property type="entry name" value="SAM_RNA_A_N6_MT"/>
    <property type="match status" value="1"/>
</dbReference>
<dbReference type="NCBIfam" id="TIGR00755">
    <property type="entry name" value="ksgA"/>
    <property type="match status" value="1"/>
</dbReference>
<dbReference type="GO" id="GO:0005829">
    <property type="term" value="C:cytosol"/>
    <property type="evidence" value="ECO:0007669"/>
    <property type="project" value="TreeGrafter"/>
</dbReference>
<dbReference type="PANTHER" id="PTHR11727:SF7">
    <property type="entry name" value="DIMETHYLADENOSINE TRANSFERASE-RELATED"/>
    <property type="match status" value="1"/>
</dbReference>
<evidence type="ECO:0000256" key="4">
    <source>
        <dbReference type="ARBA" id="ARBA00022679"/>
    </source>
</evidence>
<sequence>MLRPVKYLGQHFLSDKNIAKKIAEAINPQPDDVIVEIGAGEGFLTEQFAGKVKKIFAVEIDKRAVDFLKVRFGDENLRDKVEILHYDFLKLDLNQFKEFGKIRLVGNIPYSITSSIIFKAIENRHIVKDLTIMVQLEVALRIVSPPDVKDYSILSVMCQAYSKPEILFRVSRNVFYPKPKVSSAVIRLDFEMGKLAEKILDDSFFKKIVKTVFNKRRKILKNTLSEIFDEQVLSQINFDLTKRPEQLTVEEFIELSNALYKIASQDEAKIKVDTK</sequence>
<reference evidence="11" key="1">
    <citation type="submission" date="2015-11" db="EMBL/GenBank/DDBJ databases">
        <authorList>
            <person name="Varghese N."/>
        </authorList>
    </citation>
    <scope>NUCLEOTIDE SEQUENCE [LARGE SCALE GENOMIC DNA]</scope>
    <source>
        <strain evidence="11">JGI-23</strain>
    </source>
</reference>
<dbReference type="InterPro" id="IPR020596">
    <property type="entry name" value="rRNA_Ade_Mease_Trfase_CS"/>
</dbReference>
<dbReference type="InterPro" id="IPR001737">
    <property type="entry name" value="KsgA/Erm"/>
</dbReference>
<comment type="similarity">
    <text evidence="7">Belongs to the class I-like SAM-binding methyltransferase superfamily. rRNA adenine N(6)-methyltransferase family. RsmA subfamily.</text>
</comment>
<evidence type="ECO:0000256" key="8">
    <source>
        <dbReference type="PROSITE-ProRule" id="PRU01026"/>
    </source>
</evidence>
<accession>A0A0P1MU51</accession>
<evidence type="ECO:0000313" key="10">
    <source>
        <dbReference type="EMBL" id="CUS99346.1"/>
    </source>
</evidence>
<dbReference type="HAMAP" id="MF_00607">
    <property type="entry name" value="16SrRNA_methyltr_A"/>
    <property type="match status" value="1"/>
</dbReference>
<dbReference type="SUPFAM" id="SSF53335">
    <property type="entry name" value="S-adenosyl-L-methionine-dependent methyltransferases"/>
    <property type="match status" value="1"/>
</dbReference>
<feature type="binding site" evidence="7 8">
    <location>
        <position position="87"/>
    </location>
    <ligand>
        <name>S-adenosyl-L-methionine</name>
        <dbReference type="ChEBI" id="CHEBI:59789"/>
    </ligand>
</feature>
<evidence type="ECO:0000313" key="11">
    <source>
        <dbReference type="Proteomes" id="UP000199197"/>
    </source>
</evidence>
<comment type="function">
    <text evidence="7">Specifically dimethylates two adjacent adenosines (A1518 and A1519) in the loop of a conserved hairpin near the 3'-end of 16S rRNA in the 30S particle. May play a critical role in biogenesis of 30S subunits.</text>
</comment>
<dbReference type="OrthoDB" id="9814755at2"/>
<dbReference type="Gene3D" id="1.10.8.100">
    <property type="entry name" value="Ribosomal RNA adenine dimethylase-like, domain 2"/>
    <property type="match status" value="1"/>
</dbReference>
<dbReference type="PROSITE" id="PS01131">
    <property type="entry name" value="RRNA_A_DIMETH"/>
    <property type="match status" value="1"/>
</dbReference>
<proteinExistence type="inferred from homology"/>
<gene>
    <name evidence="7" type="primary">rsmA</name>
    <name evidence="7" type="synonym">ksgA</name>
    <name evidence="10" type="ORF">JGI23_00654</name>
</gene>
<keyword evidence="2 7" id="KW-0698">rRNA processing</keyword>
<dbReference type="Gene3D" id="3.40.50.150">
    <property type="entry name" value="Vaccinia Virus protein VP39"/>
    <property type="match status" value="1"/>
</dbReference>
<dbReference type="GO" id="GO:0003723">
    <property type="term" value="F:RNA binding"/>
    <property type="evidence" value="ECO:0007669"/>
    <property type="project" value="UniProtKB-UniRule"/>
</dbReference>
<evidence type="ECO:0000256" key="2">
    <source>
        <dbReference type="ARBA" id="ARBA00022552"/>
    </source>
</evidence>
<evidence type="ECO:0000256" key="6">
    <source>
        <dbReference type="ARBA" id="ARBA00022884"/>
    </source>
</evidence>
<keyword evidence="11" id="KW-1185">Reference proteome</keyword>
<dbReference type="AlphaFoldDB" id="A0A0P1MU51"/>
<keyword evidence="1 7" id="KW-0963">Cytoplasm</keyword>
<organism evidence="10 11">
    <name type="scientific">Candidatus Chryseopegocella kryptomonas</name>
    <dbReference type="NCBI Taxonomy" id="1633643"/>
    <lineage>
        <taxon>Bacteria</taxon>
        <taxon>Pseudomonadati</taxon>
        <taxon>Candidatus Kryptoniota</taxon>
        <taxon>Candidatus Chryseopegocella</taxon>
    </lineage>
</organism>
<dbReference type="FunFam" id="1.10.8.100:FF:000001">
    <property type="entry name" value="Ribosomal RNA small subunit methyltransferase A"/>
    <property type="match status" value="1"/>
</dbReference>
<keyword evidence="6 7" id="KW-0694">RNA-binding</keyword>
<dbReference type="InterPro" id="IPR011530">
    <property type="entry name" value="rRNA_adenine_dimethylase"/>
</dbReference>
<dbReference type="EC" id="2.1.1.182" evidence="7"/>
<feature type="binding site" evidence="7 8">
    <location>
        <position position="107"/>
    </location>
    <ligand>
        <name>S-adenosyl-L-methionine</name>
        <dbReference type="ChEBI" id="CHEBI:59789"/>
    </ligand>
</feature>
<feature type="binding site" evidence="7 8">
    <location>
        <position position="59"/>
    </location>
    <ligand>
        <name>S-adenosyl-L-methionine</name>
        <dbReference type="ChEBI" id="CHEBI:59789"/>
    </ligand>
</feature>
<protein>
    <recommendedName>
        <fullName evidence="7">Ribosomal RNA small subunit methyltransferase A</fullName>
        <ecNumber evidence="7">2.1.1.182</ecNumber>
    </recommendedName>
    <alternativeName>
        <fullName evidence="7">16S rRNA (adenine(1518)-N(6)/adenine(1519)-N(6))-dimethyltransferase</fullName>
    </alternativeName>
    <alternativeName>
        <fullName evidence="7">16S rRNA dimethyladenosine transferase</fullName>
    </alternativeName>
    <alternativeName>
        <fullName evidence="7">16S rRNA dimethylase</fullName>
    </alternativeName>
    <alternativeName>
        <fullName evidence="7">S-adenosylmethionine-6-N', N'-adenosyl(rRNA) dimethyltransferase</fullName>
    </alternativeName>
</protein>
<dbReference type="RefSeq" id="WP_092348452.1">
    <property type="nucleotide sequence ID" value="NZ_CZVW01000005.1"/>
</dbReference>
<dbReference type="InterPro" id="IPR029063">
    <property type="entry name" value="SAM-dependent_MTases_sf"/>
</dbReference>
<feature type="binding site" evidence="7 8">
    <location>
        <position position="11"/>
    </location>
    <ligand>
        <name>S-adenosyl-L-methionine</name>
        <dbReference type="ChEBI" id="CHEBI:59789"/>
    </ligand>
</feature>
<evidence type="ECO:0000256" key="3">
    <source>
        <dbReference type="ARBA" id="ARBA00022603"/>
    </source>
</evidence>
<evidence type="ECO:0000256" key="5">
    <source>
        <dbReference type="ARBA" id="ARBA00022691"/>
    </source>
</evidence>